<gene>
    <name evidence="7" type="ORF">BDY17DRAFT_303692</name>
</gene>
<name>A0A6A6PHE7_9PEZI</name>
<dbReference type="NCBIfam" id="TIGR00756">
    <property type="entry name" value="PPR"/>
    <property type="match status" value="1"/>
</dbReference>
<evidence type="ECO:0000256" key="4">
    <source>
        <dbReference type="ARBA" id="ARBA00044511"/>
    </source>
</evidence>
<evidence type="ECO:0000313" key="8">
    <source>
        <dbReference type="Proteomes" id="UP000799767"/>
    </source>
</evidence>
<dbReference type="PROSITE" id="PS51375">
    <property type="entry name" value="PPR"/>
    <property type="match status" value="1"/>
</dbReference>
<dbReference type="PANTHER" id="PTHR47447:SF24">
    <property type="entry name" value="PENTATRICOPEPTIDE REPEAT-CONTAINING PROTEIN"/>
    <property type="match status" value="1"/>
</dbReference>
<keyword evidence="8" id="KW-1185">Reference proteome</keyword>
<dbReference type="Pfam" id="PF01535">
    <property type="entry name" value="PPR"/>
    <property type="match status" value="1"/>
</dbReference>
<organism evidence="7 8">
    <name type="scientific">Neohortaea acidophila</name>
    <dbReference type="NCBI Taxonomy" id="245834"/>
    <lineage>
        <taxon>Eukaryota</taxon>
        <taxon>Fungi</taxon>
        <taxon>Dikarya</taxon>
        <taxon>Ascomycota</taxon>
        <taxon>Pezizomycotina</taxon>
        <taxon>Dothideomycetes</taxon>
        <taxon>Dothideomycetidae</taxon>
        <taxon>Mycosphaerellales</taxon>
        <taxon>Teratosphaeriaceae</taxon>
        <taxon>Neohortaea</taxon>
    </lineage>
</organism>
<evidence type="ECO:0000256" key="2">
    <source>
        <dbReference type="ARBA" id="ARBA00022737"/>
    </source>
</evidence>
<comment type="similarity">
    <text evidence="1">Belongs to the CCM1 family.</text>
</comment>
<accession>A0A6A6PHE7</accession>
<evidence type="ECO:0008006" key="9">
    <source>
        <dbReference type="Google" id="ProtNLM"/>
    </source>
</evidence>
<protein>
    <recommendedName>
        <fullName evidence="9">Pentacotripeptide-repeat region of PRORP domain-containing protein</fullName>
    </recommendedName>
</protein>
<keyword evidence="2" id="KW-0677">Repeat</keyword>
<comment type="subunit">
    <text evidence="4">Binds to mitochondrial small subunit 15S rRNA.</text>
</comment>
<reference evidence="7" key="1">
    <citation type="journal article" date="2020" name="Stud. Mycol.">
        <title>101 Dothideomycetes genomes: a test case for predicting lifestyles and emergence of pathogens.</title>
        <authorList>
            <person name="Haridas S."/>
            <person name="Albert R."/>
            <person name="Binder M."/>
            <person name="Bloem J."/>
            <person name="Labutti K."/>
            <person name="Salamov A."/>
            <person name="Andreopoulos B."/>
            <person name="Baker S."/>
            <person name="Barry K."/>
            <person name="Bills G."/>
            <person name="Bluhm B."/>
            <person name="Cannon C."/>
            <person name="Castanera R."/>
            <person name="Culley D."/>
            <person name="Daum C."/>
            <person name="Ezra D."/>
            <person name="Gonzalez J."/>
            <person name="Henrissat B."/>
            <person name="Kuo A."/>
            <person name="Liang C."/>
            <person name="Lipzen A."/>
            <person name="Lutzoni F."/>
            <person name="Magnuson J."/>
            <person name="Mondo S."/>
            <person name="Nolan M."/>
            <person name="Ohm R."/>
            <person name="Pangilinan J."/>
            <person name="Park H.-J."/>
            <person name="Ramirez L."/>
            <person name="Alfaro M."/>
            <person name="Sun H."/>
            <person name="Tritt A."/>
            <person name="Yoshinaga Y."/>
            <person name="Zwiers L.-H."/>
            <person name="Turgeon B."/>
            <person name="Goodwin S."/>
            <person name="Spatafora J."/>
            <person name="Crous P."/>
            <person name="Grigoriev I."/>
        </authorList>
    </citation>
    <scope>NUCLEOTIDE SEQUENCE</scope>
    <source>
        <strain evidence="7">CBS 113389</strain>
    </source>
</reference>
<proteinExistence type="inferred from homology"/>
<dbReference type="Pfam" id="PF13812">
    <property type="entry name" value="PPR_3"/>
    <property type="match status" value="1"/>
</dbReference>
<feature type="region of interest" description="Disordered" evidence="6">
    <location>
        <begin position="189"/>
        <end position="240"/>
    </location>
</feature>
<dbReference type="OrthoDB" id="185373at2759"/>
<evidence type="ECO:0000256" key="6">
    <source>
        <dbReference type="SAM" id="MobiDB-lite"/>
    </source>
</evidence>
<dbReference type="PANTHER" id="PTHR47447">
    <property type="entry name" value="OS03G0856100 PROTEIN"/>
    <property type="match status" value="1"/>
</dbReference>
<dbReference type="InterPro" id="IPR011990">
    <property type="entry name" value="TPR-like_helical_dom_sf"/>
</dbReference>
<feature type="region of interest" description="Disordered" evidence="6">
    <location>
        <begin position="1076"/>
        <end position="1102"/>
    </location>
</feature>
<dbReference type="EMBL" id="MU001641">
    <property type="protein sequence ID" value="KAF2479335.1"/>
    <property type="molecule type" value="Genomic_DNA"/>
</dbReference>
<feature type="region of interest" description="Disordered" evidence="6">
    <location>
        <begin position="117"/>
        <end position="139"/>
    </location>
</feature>
<comment type="function">
    <text evidence="3">Regulates mitochondrial small subunit maturation by controlling 15S rRNA 5'-end processing. Localizes to the 5' precursor of the 15S rRNA in a position that is subsequently occupied by mS47 in the mature yeast mtSSU. Uses structure and sequence-specific RNA recognition, binding to a single-stranded region of the precursor and specifically recognizing bases -6 to -1. The exchange of Ccm1 for mS47 is coupled to the irreversible removal of precursor rRNA that is accompanied by conformational changes of the mitoribosomal proteins uS5m and mS26. These conformational changes signal completion of 5'-end rRNA processing through protection of the mature 5'-end of the 15S rRNA and stabilization of mS47. The removal of the 5' precursor together with the dissociation of Ccm1 may be catalyzed by the 5'-3' exoribonuclease Pet127. Involved in the specific removal of group I introns in mitochondrial encoded transcripts.</text>
</comment>
<dbReference type="RefSeq" id="XP_033585905.1">
    <property type="nucleotide sequence ID" value="XM_033734619.1"/>
</dbReference>
<dbReference type="SUPFAM" id="SSF48452">
    <property type="entry name" value="TPR-like"/>
    <property type="match status" value="1"/>
</dbReference>
<evidence type="ECO:0000256" key="1">
    <source>
        <dbReference type="ARBA" id="ARBA00006192"/>
    </source>
</evidence>
<feature type="repeat" description="PPR" evidence="5">
    <location>
        <begin position="875"/>
        <end position="909"/>
    </location>
</feature>
<sequence length="1305" mass="147748">MSTFTISPLRPFLDRPLSFTESTLAVYRCWIPTNFSRRACGQRLDEECCTASIATSSGMLERATACLKPGVARESFKCTSGAPRSRRMLHSSFWEHAAQDLDLPPWALWGHRVPSGLPLGRGDSDRGTGRKSQNRKSDTTTEGVFLDFLYPPQALAVLQRANGQQWQRWERRNARRLPEGFVVASRGYASRPRLRNSRTEESDGVVTGRETSRTADDEGGARYKPFSGTVNDEPPVKRRQDPERLRDLEILRGPLAKREPSTADSFAATPSDLMESELASQTSGATGVEGLRHVMLLSRTGQAKNSAELVKTAINIYDSLDEANRDDVRLRSELLKWLSVQRQLTAKRKCIALYAKLSPEHRTLDIYRAVASARLAQNQDSAVPKIHREALRNVENGDQLSWSFFAYAVDKANWSMAIETWKTHHEHCVSTGEEHRLDVFWLHVAEISELFPKAISFAQFLRTPNGSRVLVEEETRKFCASFFKEALTQEFLHGKVAPSISTRSPLHSVPRRTIRRLLSDVSRAESHAASLFGDILRAILHSKSKAKYAQLHHVVSFIYAKYRKMPDALLPEDTFKMWLDRLTEYADSGIEARMKTANVSIKSLVKEWERCYVRVDRGGIKRLMMYYAKRGLIKPYEKWLAYLREHHPEYSEQKSALWTMIWVHANRADLDRAQQAFAEVSRAAAEHGEEPDTKCWNMLLLAHGRADDLKGALVNLQNHMRSGGRIPDAYAVNTVLWLLARRGDVAGIEDLFRQYDRLSGRDRDINHLGALLTAHINNDDIKAAEVVLSENLAGIRTDESHGPLVGLFNILLTAYATRGDLASFGHIHRWMEQEKIRPNANSYAAKMQALVLLRRPDEAYGILNRVLPREQIKPTAFHYAILMGGYVRIRQPSRALEVYQHMMERRVASTASTNIVLLQAKAMIEYDQNRHKFDDETAALENTIKLLKTFIRQDALLPPRHPKQGLRGSSFDLGEESQAAHFDFLISLHGRQRCFQAVHELQRQYQKTVEETGKGLDAPPIRFLTALAAAQFTSGDYGSLRECWRLAKEQADRHTPLTPVPRLQALREVDSDLLALQPPPELKNTEEDVEELAEESTSQQDAEILPLTAQQELPPPAPGRRHVLSGILRWYLNSLSRQNRMLDAIATVTQVLQQGYALTNTTWNDFIKLLCEEKPPLSLLAFVLTERFLTPNFPGWARRTEYPAKPAAIALGRQYMNARNVSQRALMPQYDTVVMLAGALAQMRVSEAMGSWQSSASDVWEAEELEKYRGTVEQIRTRAPMTFAVVQSLPRVADKLQAEALGVEM</sequence>
<feature type="compositionally biased region" description="Basic and acidic residues" evidence="6">
    <location>
        <begin position="210"/>
        <end position="221"/>
    </location>
</feature>
<dbReference type="GeneID" id="54475621"/>
<evidence type="ECO:0000256" key="3">
    <source>
        <dbReference type="ARBA" id="ARBA00044493"/>
    </source>
</evidence>
<dbReference type="InterPro" id="IPR002885">
    <property type="entry name" value="PPR_rpt"/>
</dbReference>
<evidence type="ECO:0000256" key="5">
    <source>
        <dbReference type="PROSITE-ProRule" id="PRU00708"/>
    </source>
</evidence>
<dbReference type="Proteomes" id="UP000799767">
    <property type="component" value="Unassembled WGS sequence"/>
</dbReference>
<dbReference type="Gene3D" id="1.25.40.10">
    <property type="entry name" value="Tetratricopeptide repeat domain"/>
    <property type="match status" value="2"/>
</dbReference>
<evidence type="ECO:0000313" key="7">
    <source>
        <dbReference type="EMBL" id="KAF2479335.1"/>
    </source>
</evidence>